<sequence length="121" mass="14457">MSKCIICGAHGEKHHIVYKNQGGIDIPLNYIYLCSEHHRGALGPHKNRNVDYEYKKDFQNKLFNILKEEYYSMNDLKKLLKINPFQWKIIERKFKEYKKGYKKGYKKIDVIKILMGGKIYI</sequence>
<gene>
    <name evidence="1" type="ORF">OW729_06330</name>
</gene>
<accession>A0ABT4D7E7</accession>
<evidence type="ECO:0000313" key="1">
    <source>
        <dbReference type="EMBL" id="MCY6958217.1"/>
    </source>
</evidence>
<keyword evidence="1" id="KW-0378">Hydrolase</keyword>
<protein>
    <submittedName>
        <fullName evidence="1">HNH endonuclease</fullName>
    </submittedName>
</protein>
<dbReference type="GO" id="GO:0004519">
    <property type="term" value="F:endonuclease activity"/>
    <property type="evidence" value="ECO:0007669"/>
    <property type="project" value="UniProtKB-KW"/>
</dbReference>
<keyword evidence="1" id="KW-0540">Nuclease</keyword>
<proteinExistence type="predicted"/>
<organism evidence="1 2">
    <name type="scientific">Clostridium brassicae</name>
    <dbReference type="NCBI Taxonomy" id="2999072"/>
    <lineage>
        <taxon>Bacteria</taxon>
        <taxon>Bacillati</taxon>
        <taxon>Bacillota</taxon>
        <taxon>Clostridia</taxon>
        <taxon>Eubacteriales</taxon>
        <taxon>Clostridiaceae</taxon>
        <taxon>Clostridium</taxon>
    </lineage>
</organism>
<dbReference type="RefSeq" id="WP_268060634.1">
    <property type="nucleotide sequence ID" value="NZ_JAPQFJ010000005.1"/>
</dbReference>
<name>A0ABT4D7E7_9CLOT</name>
<keyword evidence="2" id="KW-1185">Reference proteome</keyword>
<dbReference type="EMBL" id="JAPQFJ010000005">
    <property type="protein sequence ID" value="MCY6958217.1"/>
    <property type="molecule type" value="Genomic_DNA"/>
</dbReference>
<keyword evidence="1" id="KW-0255">Endonuclease</keyword>
<reference evidence="1" key="1">
    <citation type="submission" date="2022-12" db="EMBL/GenBank/DDBJ databases">
        <title>Clostridium sp. nov., isolated from industrial wastewater.</title>
        <authorList>
            <person name="Jiayan W."/>
        </authorList>
    </citation>
    <scope>NUCLEOTIDE SEQUENCE</scope>
    <source>
        <strain evidence="1">ZC22-4</strain>
    </source>
</reference>
<dbReference type="Proteomes" id="UP001144612">
    <property type="component" value="Unassembled WGS sequence"/>
</dbReference>
<comment type="caution">
    <text evidence="1">The sequence shown here is derived from an EMBL/GenBank/DDBJ whole genome shotgun (WGS) entry which is preliminary data.</text>
</comment>
<evidence type="ECO:0000313" key="2">
    <source>
        <dbReference type="Proteomes" id="UP001144612"/>
    </source>
</evidence>